<proteinExistence type="predicted"/>
<name>A0A1M7RPE2_9ACTN</name>
<keyword evidence="3" id="KW-1185">Reference proteome</keyword>
<feature type="region of interest" description="Disordered" evidence="1">
    <location>
        <begin position="1"/>
        <end position="67"/>
    </location>
</feature>
<dbReference type="EMBL" id="FRCS01000036">
    <property type="protein sequence ID" value="SHN48183.1"/>
    <property type="molecule type" value="Genomic_DNA"/>
</dbReference>
<dbReference type="OrthoDB" id="3873535at2"/>
<feature type="compositionally biased region" description="Basic and acidic residues" evidence="1">
    <location>
        <begin position="30"/>
        <end position="51"/>
    </location>
</feature>
<accession>A0A1M7RPE2</accession>
<dbReference type="STRING" id="134849.SAMN05443668_1361"/>
<evidence type="ECO:0000256" key="1">
    <source>
        <dbReference type="SAM" id="MobiDB-lite"/>
    </source>
</evidence>
<dbReference type="Proteomes" id="UP000184440">
    <property type="component" value="Unassembled WGS sequence"/>
</dbReference>
<evidence type="ECO:0000313" key="3">
    <source>
        <dbReference type="Proteomes" id="UP000184440"/>
    </source>
</evidence>
<feature type="region of interest" description="Disordered" evidence="1">
    <location>
        <begin position="97"/>
        <end position="121"/>
    </location>
</feature>
<evidence type="ECO:0000313" key="2">
    <source>
        <dbReference type="EMBL" id="SHN48183.1"/>
    </source>
</evidence>
<protein>
    <submittedName>
        <fullName evidence="2">Uncharacterized protein</fullName>
    </submittedName>
</protein>
<dbReference type="AlphaFoldDB" id="A0A1M7RPE2"/>
<organism evidence="2 3">
    <name type="scientific">Cryptosporangium aurantiacum</name>
    <dbReference type="NCBI Taxonomy" id="134849"/>
    <lineage>
        <taxon>Bacteria</taxon>
        <taxon>Bacillati</taxon>
        <taxon>Actinomycetota</taxon>
        <taxon>Actinomycetes</taxon>
        <taxon>Cryptosporangiales</taxon>
        <taxon>Cryptosporangiaceae</taxon>
        <taxon>Cryptosporangium</taxon>
    </lineage>
</organism>
<sequence length="236" mass="25629">MAKNTGSGSGGGSSSSRRGGSGGGSGRGRRNTDPPARYRDKKKIVDPDDAWRNAVGNRRAKSVTWGQKVKDVLKANGGDRSATMEALGIKDKRTLDRWLSGKGKPSRASQGRIDGAYNRPETRRGAMPARRVNRLKRDGMKVKAHGSIAANADPKYARIRGIAVTLPPDATERILDAYAEGGPEAAQAALLEEMREHYNNVTNSGMAWGMSDLDQFSISDLSEQERLDMGWDDRDD</sequence>
<gene>
    <name evidence="2" type="ORF">SAMN05443668_1361</name>
</gene>
<dbReference type="RefSeq" id="WP_073266735.1">
    <property type="nucleotide sequence ID" value="NZ_FRCS01000036.1"/>
</dbReference>
<reference evidence="2 3" key="1">
    <citation type="submission" date="2016-11" db="EMBL/GenBank/DDBJ databases">
        <authorList>
            <person name="Jaros S."/>
            <person name="Januszkiewicz K."/>
            <person name="Wedrychowicz H."/>
        </authorList>
    </citation>
    <scope>NUCLEOTIDE SEQUENCE [LARGE SCALE GENOMIC DNA]</scope>
    <source>
        <strain evidence="2 3">DSM 46144</strain>
    </source>
</reference>
<feature type="compositionally biased region" description="Gly residues" evidence="1">
    <location>
        <begin position="7"/>
        <end position="26"/>
    </location>
</feature>